<evidence type="ECO:0000259" key="2">
    <source>
        <dbReference type="Pfam" id="PF13360"/>
    </source>
</evidence>
<feature type="region of interest" description="Disordered" evidence="1">
    <location>
        <begin position="36"/>
        <end position="57"/>
    </location>
</feature>
<evidence type="ECO:0000313" key="4">
    <source>
        <dbReference type="Proteomes" id="UP000598196"/>
    </source>
</evidence>
<dbReference type="InterPro" id="IPR002372">
    <property type="entry name" value="PQQ_rpt_dom"/>
</dbReference>
<gene>
    <name evidence="3" type="ORF">GCM10010991_08970</name>
</gene>
<feature type="domain" description="Pyrrolo-quinoline quinone repeat" evidence="2">
    <location>
        <begin position="141"/>
        <end position="369"/>
    </location>
</feature>
<protein>
    <submittedName>
        <fullName evidence="3">Pyrrolo-quinoline quinone</fullName>
    </submittedName>
</protein>
<dbReference type="RefSeq" id="WP_146285350.1">
    <property type="nucleotide sequence ID" value="NZ_BMLP01000001.1"/>
</dbReference>
<dbReference type="Pfam" id="PF13360">
    <property type="entry name" value="PQQ_2"/>
    <property type="match status" value="1"/>
</dbReference>
<dbReference type="AlphaFoldDB" id="A0A917YJF0"/>
<dbReference type="Gene3D" id="2.130.10.10">
    <property type="entry name" value="YVTN repeat-like/Quinoprotein amine dehydrogenase"/>
    <property type="match status" value="1"/>
</dbReference>
<dbReference type="InterPro" id="IPR018391">
    <property type="entry name" value="PQQ_b-propeller_rpt"/>
</dbReference>
<name>A0A917YJF0_9RHOB</name>
<keyword evidence="4" id="KW-1185">Reference proteome</keyword>
<dbReference type="SUPFAM" id="SSF50998">
    <property type="entry name" value="Quinoprotein alcohol dehydrogenase-like"/>
    <property type="match status" value="1"/>
</dbReference>
<dbReference type="PANTHER" id="PTHR34512:SF30">
    <property type="entry name" value="OUTER MEMBRANE PROTEIN ASSEMBLY FACTOR BAMB"/>
    <property type="match status" value="1"/>
</dbReference>
<sequence length="452" mass="46076">MELLNVLSSKSAISLLALVALLAACEKEEILPGERFSTRAPLDDSIPTAANPNPSDPLAVRVNQSVPITLPAAGANADWPQRGGNARHLPPHGSLSAAPQRVWSADIGSASSRRNRITAAPVVAGGRVFTLDANMGLHATSTSGAPLWASDLTPVGDRASEVSGGGIAYGAGRVFVATGYGELIAVDPASGGVLWRQQLGASVAGAPAVDGDLVYVVGRDSAGWAVDARDGKVRWQLSGTTGGTGMVGSSAPAVTDRLVLLPNVSGELRAVLKTGGIESWKAQIVGNRLGRAYAVITDVTADPVVAGDVIYAGNAAGKTYALSQSGETLWTADEGALAPVLPVGGSLFLVNDQAELVRLDASTGAVIWRADLPYFEKEKPKKRLAITAHYGPLLAGGRIVVASGDGLVRFFSPQSGALVGTAEIPGGAAAQPALAGGLLFIVGGNGQLHAFR</sequence>
<accession>A0A917YJF0</accession>
<dbReference type="InterPro" id="IPR011047">
    <property type="entry name" value="Quinoprotein_ADH-like_sf"/>
</dbReference>
<reference evidence="3 4" key="1">
    <citation type="journal article" date="2014" name="Int. J. Syst. Evol. Microbiol.">
        <title>Complete genome sequence of Corynebacterium casei LMG S-19264T (=DSM 44701T), isolated from a smear-ripened cheese.</title>
        <authorList>
            <consortium name="US DOE Joint Genome Institute (JGI-PGF)"/>
            <person name="Walter F."/>
            <person name="Albersmeier A."/>
            <person name="Kalinowski J."/>
            <person name="Ruckert C."/>
        </authorList>
    </citation>
    <scope>NUCLEOTIDE SEQUENCE [LARGE SCALE GENOMIC DNA]</scope>
    <source>
        <strain evidence="3 4">CGMCC 1.7029</strain>
    </source>
</reference>
<comment type="caution">
    <text evidence="3">The sequence shown here is derived from an EMBL/GenBank/DDBJ whole genome shotgun (WGS) entry which is preliminary data.</text>
</comment>
<evidence type="ECO:0000313" key="3">
    <source>
        <dbReference type="EMBL" id="GGO27345.1"/>
    </source>
</evidence>
<dbReference type="EMBL" id="BMLP01000001">
    <property type="protein sequence ID" value="GGO27345.1"/>
    <property type="molecule type" value="Genomic_DNA"/>
</dbReference>
<dbReference type="OrthoDB" id="5290752at2"/>
<dbReference type="PANTHER" id="PTHR34512">
    <property type="entry name" value="CELL SURFACE PROTEIN"/>
    <property type="match status" value="1"/>
</dbReference>
<dbReference type="InterPro" id="IPR015943">
    <property type="entry name" value="WD40/YVTN_repeat-like_dom_sf"/>
</dbReference>
<evidence type="ECO:0000256" key="1">
    <source>
        <dbReference type="SAM" id="MobiDB-lite"/>
    </source>
</evidence>
<dbReference type="Proteomes" id="UP000598196">
    <property type="component" value="Unassembled WGS sequence"/>
</dbReference>
<dbReference type="SMART" id="SM00564">
    <property type="entry name" value="PQQ"/>
    <property type="match status" value="6"/>
</dbReference>
<proteinExistence type="predicted"/>
<organism evidence="3 4">
    <name type="scientific">Gemmobacter aquaticus</name>
    <dbReference type="NCBI Taxonomy" id="490185"/>
    <lineage>
        <taxon>Bacteria</taxon>
        <taxon>Pseudomonadati</taxon>
        <taxon>Pseudomonadota</taxon>
        <taxon>Alphaproteobacteria</taxon>
        <taxon>Rhodobacterales</taxon>
        <taxon>Paracoccaceae</taxon>
        <taxon>Gemmobacter</taxon>
    </lineage>
</organism>